<dbReference type="InterPro" id="IPR036390">
    <property type="entry name" value="WH_DNA-bd_sf"/>
</dbReference>
<name>A0A1L9NTC0_9RHOB</name>
<dbReference type="InterPro" id="IPR050950">
    <property type="entry name" value="HTH-type_LysR_regulators"/>
</dbReference>
<comment type="caution">
    <text evidence="6">The sequence shown here is derived from an EMBL/GenBank/DDBJ whole genome shotgun (WGS) entry which is preliminary data.</text>
</comment>
<dbReference type="SUPFAM" id="SSF53850">
    <property type="entry name" value="Periplasmic binding protein-like II"/>
    <property type="match status" value="1"/>
</dbReference>
<dbReference type="AlphaFoldDB" id="A0A1L9NTC0"/>
<dbReference type="STRING" id="696762.PFRI_33380"/>
<dbReference type="InterPro" id="IPR036388">
    <property type="entry name" value="WH-like_DNA-bd_sf"/>
</dbReference>
<accession>A0A1L9NTC0</accession>
<keyword evidence="7" id="KW-1185">Reference proteome</keyword>
<dbReference type="Gene3D" id="1.10.10.10">
    <property type="entry name" value="Winged helix-like DNA-binding domain superfamily/Winged helix DNA-binding domain"/>
    <property type="match status" value="1"/>
</dbReference>
<dbReference type="Pfam" id="PF00126">
    <property type="entry name" value="HTH_1"/>
    <property type="match status" value="1"/>
</dbReference>
<protein>
    <submittedName>
        <fullName evidence="6">HTH-type transcriptional regulator CynR</fullName>
    </submittedName>
</protein>
<comment type="similarity">
    <text evidence="1">Belongs to the LysR transcriptional regulatory family.</text>
</comment>
<evidence type="ECO:0000256" key="4">
    <source>
        <dbReference type="ARBA" id="ARBA00023163"/>
    </source>
</evidence>
<keyword evidence="2" id="KW-0805">Transcription regulation</keyword>
<dbReference type="GO" id="GO:0003677">
    <property type="term" value="F:DNA binding"/>
    <property type="evidence" value="ECO:0007669"/>
    <property type="project" value="UniProtKB-KW"/>
</dbReference>
<reference evidence="6 7" key="1">
    <citation type="submission" date="2016-10" db="EMBL/GenBank/DDBJ databases">
        <title>Genome sequence of Planktotalea frisia SH6-1.</title>
        <authorList>
            <person name="Poehlein A."/>
            <person name="Bakenhus I."/>
            <person name="Voget S."/>
            <person name="Brinkhoff T."/>
            <person name="Simon M."/>
        </authorList>
    </citation>
    <scope>NUCLEOTIDE SEQUENCE [LARGE SCALE GENOMIC DNA]</scope>
    <source>
        <strain evidence="6 7">SH6-1</strain>
    </source>
</reference>
<evidence type="ECO:0000313" key="6">
    <source>
        <dbReference type="EMBL" id="OJI92423.1"/>
    </source>
</evidence>
<dbReference type="Proteomes" id="UP000184514">
    <property type="component" value="Unassembled WGS sequence"/>
</dbReference>
<dbReference type="EMBL" id="MLCB01000183">
    <property type="protein sequence ID" value="OJI92423.1"/>
    <property type="molecule type" value="Genomic_DNA"/>
</dbReference>
<dbReference type="CDD" id="cd05466">
    <property type="entry name" value="PBP2_LTTR_substrate"/>
    <property type="match status" value="1"/>
</dbReference>
<dbReference type="PROSITE" id="PS50931">
    <property type="entry name" value="HTH_LYSR"/>
    <property type="match status" value="1"/>
</dbReference>
<dbReference type="FunFam" id="1.10.10.10:FF:000001">
    <property type="entry name" value="LysR family transcriptional regulator"/>
    <property type="match status" value="1"/>
</dbReference>
<sequence length="318" mass="35437">MAFPRIKIRALQAFVAVYEEQSFSRAAKRENTTQSGMSTQVKGLEQVLGAQLLVRERKKFILTPEGEVIYREGQSILKALMKTEQTVREMHSSVGGLVRIGMIPALTRSILIPAFEQFKAEFPSVELSLLEEYSHSLMRRVLDGELDFAMVPSTDLPAGLTGRFIGHDREMLVSSARMDKQHMHLQEISLSALSGARLIVPSRLNVRRKSIDMLINTHGIHVAETLEMDGMLATLEMVAATDWVAILPAAICYPDKDGSVRHLNPIKDPPIGLDYILVEKAEAAPPRAAQLLATCLTEHLSKVLNEWSKEFDMLVPKP</sequence>
<keyword evidence="4" id="KW-0804">Transcription</keyword>
<proteinExistence type="inferred from homology"/>
<dbReference type="PRINTS" id="PR00039">
    <property type="entry name" value="HTHLYSR"/>
</dbReference>
<dbReference type="GO" id="GO:0003700">
    <property type="term" value="F:DNA-binding transcription factor activity"/>
    <property type="evidence" value="ECO:0007669"/>
    <property type="project" value="InterPro"/>
</dbReference>
<keyword evidence="3" id="KW-0238">DNA-binding</keyword>
<evidence type="ECO:0000256" key="3">
    <source>
        <dbReference type="ARBA" id="ARBA00023125"/>
    </source>
</evidence>
<dbReference type="Pfam" id="PF03466">
    <property type="entry name" value="LysR_substrate"/>
    <property type="match status" value="1"/>
</dbReference>
<dbReference type="RefSeq" id="WP_072631844.1">
    <property type="nucleotide sequence ID" value="NZ_JABBAN010000244.1"/>
</dbReference>
<dbReference type="InterPro" id="IPR005119">
    <property type="entry name" value="LysR_subst-bd"/>
</dbReference>
<organism evidence="6 7">
    <name type="scientific">Planktotalea frisia</name>
    <dbReference type="NCBI Taxonomy" id="696762"/>
    <lineage>
        <taxon>Bacteria</taxon>
        <taxon>Pseudomonadati</taxon>
        <taxon>Pseudomonadota</taxon>
        <taxon>Alphaproteobacteria</taxon>
        <taxon>Rhodobacterales</taxon>
        <taxon>Paracoccaceae</taxon>
        <taxon>Planktotalea</taxon>
    </lineage>
</organism>
<dbReference type="InterPro" id="IPR000847">
    <property type="entry name" value="LysR_HTH_N"/>
</dbReference>
<dbReference type="GO" id="GO:0005829">
    <property type="term" value="C:cytosol"/>
    <property type="evidence" value="ECO:0007669"/>
    <property type="project" value="TreeGrafter"/>
</dbReference>
<dbReference type="PANTHER" id="PTHR30419">
    <property type="entry name" value="HTH-TYPE TRANSCRIPTIONAL REGULATOR YBHD"/>
    <property type="match status" value="1"/>
</dbReference>
<dbReference type="PANTHER" id="PTHR30419:SF8">
    <property type="entry name" value="NITROGEN ASSIMILATION TRANSCRIPTIONAL ACTIVATOR-RELATED"/>
    <property type="match status" value="1"/>
</dbReference>
<evidence type="ECO:0000313" key="7">
    <source>
        <dbReference type="Proteomes" id="UP000184514"/>
    </source>
</evidence>
<feature type="domain" description="HTH lysR-type" evidence="5">
    <location>
        <begin position="6"/>
        <end position="63"/>
    </location>
</feature>
<evidence type="ECO:0000256" key="2">
    <source>
        <dbReference type="ARBA" id="ARBA00023015"/>
    </source>
</evidence>
<evidence type="ECO:0000256" key="1">
    <source>
        <dbReference type="ARBA" id="ARBA00009437"/>
    </source>
</evidence>
<dbReference type="OrthoDB" id="8479357at2"/>
<evidence type="ECO:0000259" key="5">
    <source>
        <dbReference type="PROSITE" id="PS50931"/>
    </source>
</evidence>
<dbReference type="SUPFAM" id="SSF46785">
    <property type="entry name" value="Winged helix' DNA-binding domain"/>
    <property type="match status" value="1"/>
</dbReference>
<gene>
    <name evidence="6" type="primary">cynR_1</name>
    <name evidence="6" type="ORF">PFRI_33380</name>
</gene>
<dbReference type="Gene3D" id="3.40.190.290">
    <property type="match status" value="1"/>
</dbReference>